<evidence type="ECO:0000256" key="2">
    <source>
        <dbReference type="SAM" id="Phobius"/>
    </source>
</evidence>
<keyword evidence="2" id="KW-0472">Membrane</keyword>
<organism evidence="3 4">
    <name type="scientific">Aspergillus calidoustus</name>
    <dbReference type="NCBI Taxonomy" id="454130"/>
    <lineage>
        <taxon>Eukaryota</taxon>
        <taxon>Fungi</taxon>
        <taxon>Dikarya</taxon>
        <taxon>Ascomycota</taxon>
        <taxon>Pezizomycotina</taxon>
        <taxon>Eurotiomycetes</taxon>
        <taxon>Eurotiomycetidae</taxon>
        <taxon>Eurotiales</taxon>
        <taxon>Aspergillaceae</taxon>
        <taxon>Aspergillus</taxon>
        <taxon>Aspergillus subgen. Nidulantes</taxon>
    </lineage>
</organism>
<dbReference type="AlphaFoldDB" id="A0A0U5GU55"/>
<protein>
    <submittedName>
        <fullName evidence="3">Uncharacterized protein</fullName>
    </submittedName>
</protein>
<gene>
    <name evidence="3" type="ORF">ASPCAL09366</name>
</gene>
<proteinExistence type="predicted"/>
<evidence type="ECO:0000313" key="4">
    <source>
        <dbReference type="Proteomes" id="UP000054771"/>
    </source>
</evidence>
<accession>A0A0U5GU55</accession>
<reference evidence="4" key="1">
    <citation type="journal article" date="2016" name="Genome Announc.">
        <title>Draft genome sequences of fungus Aspergillus calidoustus.</title>
        <authorList>
            <person name="Horn F."/>
            <person name="Linde J."/>
            <person name="Mattern D.J."/>
            <person name="Walther G."/>
            <person name="Guthke R."/>
            <person name="Scherlach K."/>
            <person name="Martin K."/>
            <person name="Brakhage A.A."/>
            <person name="Petzke L."/>
            <person name="Valiante V."/>
        </authorList>
    </citation>
    <scope>NUCLEOTIDE SEQUENCE [LARGE SCALE GENOMIC DNA]</scope>
    <source>
        <strain evidence="4">SF006504</strain>
    </source>
</reference>
<feature type="region of interest" description="Disordered" evidence="1">
    <location>
        <begin position="108"/>
        <end position="137"/>
    </location>
</feature>
<dbReference type="Proteomes" id="UP000054771">
    <property type="component" value="Unassembled WGS sequence"/>
</dbReference>
<dbReference type="EMBL" id="CDMC01000007">
    <property type="protein sequence ID" value="CEN62735.1"/>
    <property type="molecule type" value="Genomic_DNA"/>
</dbReference>
<evidence type="ECO:0000313" key="3">
    <source>
        <dbReference type="EMBL" id="CEN62735.1"/>
    </source>
</evidence>
<evidence type="ECO:0000256" key="1">
    <source>
        <dbReference type="SAM" id="MobiDB-lite"/>
    </source>
</evidence>
<keyword evidence="2" id="KW-1133">Transmembrane helix</keyword>
<keyword evidence="2" id="KW-0812">Transmembrane</keyword>
<feature type="transmembrane region" description="Helical" evidence="2">
    <location>
        <begin position="20"/>
        <end position="39"/>
    </location>
</feature>
<name>A0A0U5GU55_ASPCI</name>
<keyword evidence="4" id="KW-1185">Reference proteome</keyword>
<sequence>MLLIDLSITIDPNFMLFELVAYLVVVIVVVTLSRVFYLWTKTKLGATGRYAGRRSSRSTKVRLPQCLARIQLGTHATVIETGKVHLLHVPHGNLCKATTIGVNEFDLRNGREGEGSPGTSSLRDDVRLLPVNPHEPK</sequence>